<keyword evidence="2" id="KW-1185">Reference proteome</keyword>
<reference evidence="1 2" key="2">
    <citation type="journal article" date="2014" name="J. Gen. Appl. Microbiol.">
        <title>The early diverging ascomycetous budding yeast Saitoella complicata has three histone deacetylases belonging to the Clr6, Hos2, and Rpd3 lineages.</title>
        <authorList>
            <person name="Nishida H."/>
            <person name="Matsumoto T."/>
            <person name="Kondo S."/>
            <person name="Hamamoto M."/>
            <person name="Yoshikawa H."/>
        </authorList>
    </citation>
    <scope>NUCLEOTIDE SEQUENCE [LARGE SCALE GENOMIC DNA]</scope>
    <source>
        <strain evidence="1 2">NRRL Y-17804</strain>
    </source>
</reference>
<evidence type="ECO:0000313" key="1">
    <source>
        <dbReference type="EMBL" id="GAO47000.1"/>
    </source>
</evidence>
<gene>
    <name evidence="1" type="ORF">G7K_1214-t1</name>
</gene>
<protein>
    <submittedName>
        <fullName evidence="1">Uncharacterized protein</fullName>
    </submittedName>
</protein>
<name>A0A0E9NC66_SAICN</name>
<reference evidence="1 2" key="1">
    <citation type="journal article" date="2011" name="J. Gen. Appl. Microbiol.">
        <title>Draft genome sequencing of the enigmatic yeast Saitoella complicata.</title>
        <authorList>
            <person name="Nishida H."/>
            <person name="Hamamoto M."/>
            <person name="Sugiyama J."/>
        </authorList>
    </citation>
    <scope>NUCLEOTIDE SEQUENCE [LARGE SCALE GENOMIC DNA]</scope>
    <source>
        <strain evidence="1 2">NRRL Y-17804</strain>
    </source>
</reference>
<reference evidence="1 2" key="3">
    <citation type="journal article" date="2015" name="Genome Announc.">
        <title>Draft Genome Sequence of the Archiascomycetous Yeast Saitoella complicata.</title>
        <authorList>
            <person name="Yamauchi K."/>
            <person name="Kondo S."/>
            <person name="Hamamoto M."/>
            <person name="Takahashi Y."/>
            <person name="Ogura Y."/>
            <person name="Hayashi T."/>
            <person name="Nishida H."/>
        </authorList>
    </citation>
    <scope>NUCLEOTIDE SEQUENCE [LARGE SCALE GENOMIC DNA]</scope>
    <source>
        <strain evidence="1 2">NRRL Y-17804</strain>
    </source>
</reference>
<proteinExistence type="predicted"/>
<dbReference type="Proteomes" id="UP000033140">
    <property type="component" value="Unassembled WGS sequence"/>
</dbReference>
<evidence type="ECO:0000313" key="2">
    <source>
        <dbReference type="Proteomes" id="UP000033140"/>
    </source>
</evidence>
<dbReference type="EMBL" id="BACD03000006">
    <property type="protein sequence ID" value="GAO47000.1"/>
    <property type="molecule type" value="Genomic_DNA"/>
</dbReference>
<comment type="caution">
    <text evidence="1">The sequence shown here is derived from an EMBL/GenBank/DDBJ whole genome shotgun (WGS) entry which is preliminary data.</text>
</comment>
<dbReference type="AlphaFoldDB" id="A0A0E9NC66"/>
<organism evidence="1 2">
    <name type="scientific">Saitoella complicata (strain BCRC 22490 / CBS 7301 / JCM 7358 / NBRC 10748 / NRRL Y-17804)</name>
    <dbReference type="NCBI Taxonomy" id="698492"/>
    <lineage>
        <taxon>Eukaryota</taxon>
        <taxon>Fungi</taxon>
        <taxon>Dikarya</taxon>
        <taxon>Ascomycota</taxon>
        <taxon>Taphrinomycotina</taxon>
        <taxon>Taphrinomycotina incertae sedis</taxon>
        <taxon>Saitoella</taxon>
    </lineage>
</organism>
<sequence>MCQFFVDVYFKRNILHNIEFVSACILHTAVPSLEAGDVRARTAVYQAPDTPTPTPSNTGRIPVPSINPNLIANEICLTKRQHTSVILNIPARV</sequence>
<accession>A0A0E9NC66</accession>